<feature type="compositionally biased region" description="Basic residues" evidence="8">
    <location>
        <begin position="764"/>
        <end position="782"/>
    </location>
</feature>
<accession>A0ABQ9Y9W5</accession>
<dbReference type="CDD" id="cd18787">
    <property type="entry name" value="SF2_C_DEAD"/>
    <property type="match status" value="1"/>
</dbReference>
<organism evidence="12 13">
    <name type="scientific">Blattamonas nauphoetae</name>
    <dbReference type="NCBI Taxonomy" id="2049346"/>
    <lineage>
        <taxon>Eukaryota</taxon>
        <taxon>Metamonada</taxon>
        <taxon>Preaxostyla</taxon>
        <taxon>Oxymonadida</taxon>
        <taxon>Blattamonas</taxon>
    </lineage>
</organism>
<dbReference type="PROSITE" id="PS51192">
    <property type="entry name" value="HELICASE_ATP_BIND_1"/>
    <property type="match status" value="1"/>
</dbReference>
<feature type="region of interest" description="Disordered" evidence="8">
    <location>
        <begin position="636"/>
        <end position="685"/>
    </location>
</feature>
<keyword evidence="4 7" id="KW-0067">ATP-binding</keyword>
<evidence type="ECO:0000259" key="10">
    <source>
        <dbReference type="PROSITE" id="PS51194"/>
    </source>
</evidence>
<gene>
    <name evidence="12" type="ORF">BLNAU_4479</name>
</gene>
<evidence type="ECO:0000256" key="3">
    <source>
        <dbReference type="ARBA" id="ARBA00022806"/>
    </source>
</evidence>
<evidence type="ECO:0000256" key="5">
    <source>
        <dbReference type="ARBA" id="ARBA00022884"/>
    </source>
</evidence>
<feature type="compositionally biased region" description="Basic and acidic residues" evidence="8">
    <location>
        <begin position="746"/>
        <end position="763"/>
    </location>
</feature>
<comment type="catalytic activity">
    <reaction evidence="7">
        <text>ATP + H2O = ADP + phosphate + H(+)</text>
        <dbReference type="Rhea" id="RHEA:13065"/>
        <dbReference type="ChEBI" id="CHEBI:15377"/>
        <dbReference type="ChEBI" id="CHEBI:15378"/>
        <dbReference type="ChEBI" id="CHEBI:30616"/>
        <dbReference type="ChEBI" id="CHEBI:43474"/>
        <dbReference type="ChEBI" id="CHEBI:456216"/>
        <dbReference type="EC" id="3.6.4.13"/>
    </reaction>
</comment>
<evidence type="ECO:0000256" key="1">
    <source>
        <dbReference type="ARBA" id="ARBA00022741"/>
    </source>
</evidence>
<keyword evidence="5 7" id="KW-0694">RNA-binding</keyword>
<comment type="caution">
    <text evidence="12">The sequence shown here is derived from an EMBL/GenBank/DDBJ whole genome shotgun (WGS) entry which is preliminary data.</text>
</comment>
<dbReference type="Pfam" id="PF00271">
    <property type="entry name" value="Helicase_C"/>
    <property type="match status" value="1"/>
</dbReference>
<dbReference type="InterPro" id="IPR014001">
    <property type="entry name" value="Helicase_ATP-bd"/>
</dbReference>
<feature type="region of interest" description="Disordered" evidence="8">
    <location>
        <begin position="173"/>
        <end position="192"/>
    </location>
</feature>
<feature type="region of interest" description="Disordered" evidence="8">
    <location>
        <begin position="364"/>
        <end position="396"/>
    </location>
</feature>
<keyword evidence="3 7" id="KW-0347">Helicase</keyword>
<dbReference type="PROSITE" id="PS51194">
    <property type="entry name" value="HELICASE_CTER"/>
    <property type="match status" value="1"/>
</dbReference>
<dbReference type="EMBL" id="JARBJD010000022">
    <property type="protein sequence ID" value="KAK2960581.1"/>
    <property type="molecule type" value="Genomic_DNA"/>
</dbReference>
<dbReference type="InterPro" id="IPR011545">
    <property type="entry name" value="DEAD/DEAH_box_helicase_dom"/>
</dbReference>
<dbReference type="EC" id="3.6.4.13" evidence="7"/>
<dbReference type="Proteomes" id="UP001281761">
    <property type="component" value="Unassembled WGS sequence"/>
</dbReference>
<evidence type="ECO:0000256" key="6">
    <source>
        <dbReference type="PROSITE-ProRule" id="PRU00552"/>
    </source>
</evidence>
<feature type="domain" description="Helicase C-terminal" evidence="10">
    <location>
        <begin position="462"/>
        <end position="608"/>
    </location>
</feature>
<keyword evidence="13" id="KW-1185">Reference proteome</keyword>
<feature type="region of interest" description="Disordered" evidence="8">
    <location>
        <begin position="81"/>
        <end position="147"/>
    </location>
</feature>
<feature type="compositionally biased region" description="Basic residues" evidence="8">
    <location>
        <begin position="373"/>
        <end position="382"/>
    </location>
</feature>
<keyword evidence="2 7" id="KW-0378">Hydrolase</keyword>
<feature type="compositionally biased region" description="Low complexity" evidence="8">
    <location>
        <begin position="727"/>
        <end position="739"/>
    </location>
</feature>
<feature type="short sequence motif" description="Q motif" evidence="6">
    <location>
        <begin position="3"/>
        <end position="31"/>
    </location>
</feature>
<feature type="compositionally biased region" description="Basic and acidic residues" evidence="8">
    <location>
        <begin position="636"/>
        <end position="651"/>
    </location>
</feature>
<dbReference type="SMART" id="SM00490">
    <property type="entry name" value="HELICc"/>
    <property type="match status" value="1"/>
</dbReference>
<protein>
    <recommendedName>
        <fullName evidence="7">ATP-dependent RNA helicase</fullName>
        <ecNumber evidence="7">3.6.4.13</ecNumber>
    </recommendedName>
</protein>
<sequence length="782" mass="88363">MFADWDSLGICEELRAAINNLGFKTPTEIQQRTLPASLGSHRRSIVGCAETGSGKTLAFGIPVIQHAYMYLKQQALRNPKQSSEVTLENEEQLTSEGDHDDSNTDVSIVDEEDVSNDGMLQDDNESDSNEVHEEDDNEQGDSSSDADIDFQLASRFPGVMTIEELDPITFEPIKKKSTTKSKTKTTEIDPSNKTNNLKLHSLILAPTRELAIQIARHLQNLLNNSPIPIQNRPRVVSIVGGISELKQQRLLSKCPSIVVGTPGRIWDIMQAGLSTVTILGDSEGDPRSFLSDLTNLECFVVDETDRMMQKGHFKEMGQIIGRIKLEMHRRWEDQQAGKPTPPKLQTFLFSATLSLPQDLRRLIRKNHVDTTTKKKQKKSKNKYKQDKPDPDELNTTTGGLLDEIKLPAHLRADFLHVFPFAEQPLIVNLSTPTASSEDDASFSAPPSTLFHRFLFCPENEKDVHLAYFLLRFPGRSLVFINTIRAISFLVSLLRELGITAFGLHAKMEQRQRLKNMDRFTKDEKCVLVVSDVLSRGIDVENVQHVVHYHTPQSVEIYLHRAGRTARAGKEGFSLLLVSPAERRAFSNIRNTLLSTPAHSTSSGLSVSLSQFVEEVSVVGQVRDRVVRARQLALDEHQRQKSDGRFEKKFGDTENQFGGDESGLRDEEEELRVDREETKKRRRQHELKTELSKLNQKPLLPHEVSLRFPTSNPHALQQLLRTHYSHLTTTPSAPTTVTSAGGALENEQIKKEKRQRSSQDEAKAKAKKKHKKKENKWRKRKDK</sequence>
<feature type="domain" description="DEAD-box RNA helicase Q" evidence="11">
    <location>
        <begin position="3"/>
        <end position="31"/>
    </location>
</feature>
<dbReference type="InterPro" id="IPR027417">
    <property type="entry name" value="P-loop_NTPase"/>
</dbReference>
<feature type="region of interest" description="Disordered" evidence="8">
    <location>
        <begin position="727"/>
        <end position="782"/>
    </location>
</feature>
<evidence type="ECO:0000256" key="4">
    <source>
        <dbReference type="ARBA" id="ARBA00022840"/>
    </source>
</evidence>
<evidence type="ECO:0000256" key="8">
    <source>
        <dbReference type="SAM" id="MobiDB-lite"/>
    </source>
</evidence>
<dbReference type="PANTHER" id="PTHR24031">
    <property type="entry name" value="RNA HELICASE"/>
    <property type="match status" value="1"/>
</dbReference>
<comment type="domain">
    <text evidence="7">The Q motif is unique to and characteristic of the DEAD box family of RNA helicases and controls ATP binding and hydrolysis.</text>
</comment>
<dbReference type="PROSITE" id="PS51195">
    <property type="entry name" value="Q_MOTIF"/>
    <property type="match status" value="1"/>
</dbReference>
<evidence type="ECO:0000259" key="11">
    <source>
        <dbReference type="PROSITE" id="PS51195"/>
    </source>
</evidence>
<evidence type="ECO:0000256" key="7">
    <source>
        <dbReference type="RuleBase" id="RU365068"/>
    </source>
</evidence>
<dbReference type="Pfam" id="PF00270">
    <property type="entry name" value="DEAD"/>
    <property type="match status" value="2"/>
</dbReference>
<dbReference type="SMART" id="SM00487">
    <property type="entry name" value="DEXDc"/>
    <property type="match status" value="1"/>
</dbReference>
<dbReference type="GO" id="GO:0016787">
    <property type="term" value="F:hydrolase activity"/>
    <property type="evidence" value="ECO:0007669"/>
    <property type="project" value="UniProtKB-KW"/>
</dbReference>
<dbReference type="Gene3D" id="3.40.50.300">
    <property type="entry name" value="P-loop containing nucleotide triphosphate hydrolases"/>
    <property type="match status" value="2"/>
</dbReference>
<feature type="domain" description="Helicase ATP-binding" evidence="9">
    <location>
        <begin position="36"/>
        <end position="371"/>
    </location>
</feature>
<reference evidence="12 13" key="1">
    <citation type="journal article" date="2022" name="bioRxiv">
        <title>Genomics of Preaxostyla Flagellates Illuminates Evolutionary Transitions and the Path Towards Mitochondrial Loss.</title>
        <authorList>
            <person name="Novak L.V.F."/>
            <person name="Treitli S.C."/>
            <person name="Pyrih J."/>
            <person name="Halakuc P."/>
            <person name="Pipaliya S.V."/>
            <person name="Vacek V."/>
            <person name="Brzon O."/>
            <person name="Soukal P."/>
            <person name="Eme L."/>
            <person name="Dacks J.B."/>
            <person name="Karnkowska A."/>
            <person name="Elias M."/>
            <person name="Hampl V."/>
        </authorList>
    </citation>
    <scope>NUCLEOTIDE SEQUENCE [LARGE SCALE GENOMIC DNA]</scope>
    <source>
        <strain evidence="12">NAU3</strain>
        <tissue evidence="12">Gut</tissue>
    </source>
</reference>
<evidence type="ECO:0000256" key="2">
    <source>
        <dbReference type="ARBA" id="ARBA00022801"/>
    </source>
</evidence>
<dbReference type="SUPFAM" id="SSF52540">
    <property type="entry name" value="P-loop containing nucleoside triphosphate hydrolases"/>
    <property type="match status" value="2"/>
</dbReference>
<evidence type="ECO:0000259" key="9">
    <source>
        <dbReference type="PROSITE" id="PS51192"/>
    </source>
</evidence>
<keyword evidence="1 7" id="KW-0547">Nucleotide-binding</keyword>
<comment type="function">
    <text evidence="7">RNA helicase.</text>
</comment>
<dbReference type="GO" id="GO:0003724">
    <property type="term" value="F:RNA helicase activity"/>
    <property type="evidence" value="ECO:0007669"/>
    <property type="project" value="UniProtKB-EC"/>
</dbReference>
<proteinExistence type="inferred from homology"/>
<dbReference type="InterPro" id="IPR014014">
    <property type="entry name" value="RNA_helicase_DEAD_Q_motif"/>
</dbReference>
<feature type="compositionally biased region" description="Acidic residues" evidence="8">
    <location>
        <begin position="108"/>
        <end position="147"/>
    </location>
</feature>
<name>A0ABQ9Y9W5_9EUKA</name>
<dbReference type="InterPro" id="IPR001650">
    <property type="entry name" value="Helicase_C-like"/>
</dbReference>
<evidence type="ECO:0000313" key="13">
    <source>
        <dbReference type="Proteomes" id="UP001281761"/>
    </source>
</evidence>
<evidence type="ECO:0000313" key="12">
    <source>
        <dbReference type="EMBL" id="KAK2960581.1"/>
    </source>
</evidence>
<comment type="similarity">
    <text evidence="7">Belongs to the DEAD box helicase family.</text>
</comment>